<evidence type="ECO:0000313" key="6">
    <source>
        <dbReference type="EMBL" id="MCR2805954.1"/>
    </source>
</evidence>
<proteinExistence type="predicted"/>
<dbReference type="SUPFAM" id="SSF82171">
    <property type="entry name" value="DPP6 N-terminal domain-like"/>
    <property type="match status" value="1"/>
</dbReference>
<dbReference type="SUPFAM" id="SSF49452">
    <property type="entry name" value="Starch-binding domain-like"/>
    <property type="match status" value="1"/>
</dbReference>
<dbReference type="InterPro" id="IPR013783">
    <property type="entry name" value="Ig-like_fold"/>
</dbReference>
<keyword evidence="3" id="KW-0732">Signal</keyword>
<dbReference type="Gene3D" id="2.120.10.30">
    <property type="entry name" value="TolB, C-terminal domain"/>
    <property type="match status" value="2"/>
</dbReference>
<feature type="domain" description="SLH" evidence="5">
    <location>
        <begin position="2736"/>
        <end position="2798"/>
    </location>
</feature>
<sequence length="2798" mass="299760">MKHLAARRSPLLRRLFGAALASSILLTTVAAPISGFAAPIQEAAETSASSLSASGAPELTGLPAYATGEYLMVAGTAAPNAAVTLYVGFDGQEPGYYDQTFADENGSFSISLYLDTDGVYTLEAVAELEGAVSPPSERMTVIADRSVPGDIIEPAWDLIGNTSLLLRWSPPDSVMEPIRYRIYDSNGGLLAETQETSYAFEGLEPSRSYVYDIRVADDAGNESPGAFLYAGTSPLSETKLVEGVSFLHNRQSETALSADGSTLAYVDTRLAEKAEAASGTAELKPSLRPSNLYAADTETKETKLLSVKSEGQPWNDVVLEPSTSADGSVTAFVARGAYAPDDAAPGLRHVYRHDSASGETMLVSEPDSSAGEPSISGDGMRIAYIDNGNVYLYDQANPSQRRLISRTSGGEPSAAWNGNPVISEDGHTIAFLTEASNLDGGEEVPPGSNAIAVYSLLEDGLAGFFPHESSSGNISISADGRYIAYTRAADSYLERVFLLDVDEGTDTSLYLNAPPDQLDRKSYDGGTAISGDGQYVFSGVSDYDPELPGVRSYIERFDRETGQVTRVGNPARQAWAPVIDSAGNRVAYWYEDAIYTSCFGDCGDAGSGDPIVSASWTADGEHKIGQFIKPGGEIDLVAYGRKDQTVEAVIRYKSANVPEMQEMSVPLSADARAPETYRGSFELTRGITEVESIVVKPAGAASGGKALASLPELAGILNIEIYADRPERLDLARLLIQAPGENVGEWSISSSQMQYELFGPPRTELSVSLVSPDGQVVLASQSGVITQSGLPTSVTLSPEYLAHLNISVLDEREGTALSGVPVFFRDSSGSLIAETVTDASGHASLPGGGREGARILVSVEAPNTHMPAEAQSLSLRLGTNGLIFRLESKKDTVQSVSLDFDREVGPAWSAAPVIGSRGIVRASAGPGLALQAKILHTLQGSGMSTENAEKLIPLTEVSPGEYEGAPFLVEEGMVRIDSIRIQIGDTWSDTVYPVGKQIAARIRTSIRTPEGLEWSGTLGGSSLYLQFNDRSGKFYTDRTTLGANQTTYAFDVPFTSESYPYSISLTSGTGPIVATKADIKAAKPGTVYDAEIIPTYRMTLSGSVKDEAGKLQEAKYTLVDDQGQALASGETWGSYSITFGAKADTTVRLRITPKNADYAPTTVEAVMDRPSLTADAVLTKRPQATLSGTVYAKDGTPAKGVNVRATVVQEGYSKVYDAISQANGTYTLSLPAGDVEVRATSYQERLGSLSPLHKTSVAAGETETADLRLMENGRIGLKLFIRKDGGNWEGPLEIDPSLMRYYSIHASYPIMAAGDPLEVRAVSGDTVRLCVSGAADGLPTTCQLATLDQNNEAALEFRLEDLDTEVSFQALNPDGSVARSVRAAFIRTDGSTESYYDYADVGPPGRTVKLSKPGTYNMIINENAEFTGAVQFTIAEGQRLQLGNIRLEPKGKFGGLRGNAITASTDQIAQGGSVDVRVTYNNTGLPSGAAANARLIVELPPETSLEAGSLVLNGRPLAAAPVGRLLDIPMGLIEHYDNGFARFRLRIDENSLAESAFISAKIRYDGDGGTKEERIGDVQVQLYAATLRAPEQTTRRSIRVSGYAPPGEEVTVYADTLALGRAAASPQGFWSMSVELPDNGMRFHRLRTETTLAGKRLSGQNAVVQFITDDPGLEQISMKMAGGGELKTFKPEDGTAVFPYIVEPGNPFTFRLTFRDPDRVYDVRVQFGSGSVEAKRNGDEYVAVVRFPEKLGPLYVTYQTQSDPSELYEPAPSEAYIRNTLPESLAGFETEWAASAGEKTPDGRTVAPNSLETRIELTEGVWANVKLAREEVPGFEPSEQDILRAERSGRSVYGLSFSRSQSGGPAEMSLSAYFPGRDSGNVVAKGSSNTSKLALSDTARTTINLTIDAMDKGTKVYDTWKTVNSVLDPGVFERIDKDLEIARNICDTQAAEYYTNMALQIRFDIAAHEIAKTVIGGIGNLLPGWGSVLFWGESQWAGKELDQIIEDELKELEDHLKQYDCSKVKPWKAPDADPVYIWDPSGYVYEGLPSNRIEGATATALYLEDGQWKVWDAEWFGQINPQRTDGEGRYGWDVPAGMWKVRYEKDGYETAYSDELEVPPPRFEVNIPLTSYAPPEVSYVLPEPGGRSVEIGFTKPMLVESVSEDSVSVARSGGGQPVSGSVTAKQPEQSPEGLGLTEAIVFTPDTPLASGVEYELLVGGQLASYAGTALDAPYLSSFTSLASDDTPPSAVENLTGSMEGATAILVWESPEEADGNGAYIRYRTAGSAAYSAPIAIEKGKHWAEIEGLEAGSVYDFQVTSVDLSGNESNCGCIRLEEYAPGPDLTPPLAAGQVEASDTGNGRLRVTWNDPLAEDLAGLRLSWFPADRPADSQSVQVRPGSQSYSIEGLKPSTRYTISLTAYDDEGNFSAAAVVTAATAPSSGGNPDPNQGGGQTGGEKPDPGAAGKWEIGSEGGRFEAFEGRLKLMIPHGIYADGVQVKWSELKDDESKPSDDYIRYSPTYRLESSGKAQEGGRLKLTITHDPLILIDFSPRELGLYRKDPGADGGWTYVGGGVLHGTGFLTSEPELDGEYAIMRYTPRMDDLNSHWSKPEIGILLSRHIVQGVAPGRFEPNRSLTRAEAATMLMNMIEQLGIARPAATRAAEATTAGTGFSDVRTDAWYAEDVRAAAELGLVKGSEGRFRPNEPITREELVTLLVRAATLLGYNAENGISADETLRPFQDAAAVSAWARDAISAAAHEGWLRGDDSSRLKPGANTTRAEAGALLLRIMELLTQEADA</sequence>
<evidence type="ECO:0000256" key="2">
    <source>
        <dbReference type="SAM" id="MobiDB-lite"/>
    </source>
</evidence>
<feature type="domain" description="Fibronectin type-III" evidence="4">
    <location>
        <begin position="2349"/>
        <end position="2440"/>
    </location>
</feature>
<dbReference type="InterPro" id="IPR013784">
    <property type="entry name" value="Carb-bd-like_fold"/>
</dbReference>
<evidence type="ECO:0000259" key="4">
    <source>
        <dbReference type="PROSITE" id="PS50853"/>
    </source>
</evidence>
<dbReference type="InterPro" id="IPR036116">
    <property type="entry name" value="FN3_sf"/>
</dbReference>
<feature type="domain" description="Fibronectin type-III" evidence="4">
    <location>
        <begin position="147"/>
        <end position="236"/>
    </location>
</feature>
<keyword evidence="1" id="KW-0677">Repeat</keyword>
<dbReference type="InterPro" id="IPR011042">
    <property type="entry name" value="6-blade_b-propeller_TolB-like"/>
</dbReference>
<dbReference type="EMBL" id="JANIPJ010000014">
    <property type="protein sequence ID" value="MCR2805954.1"/>
    <property type="molecule type" value="Genomic_DNA"/>
</dbReference>
<dbReference type="PANTHER" id="PTHR46708">
    <property type="entry name" value="TENASCIN"/>
    <property type="match status" value="1"/>
</dbReference>
<accession>A0A9X2S9Y1</accession>
<dbReference type="Pfam" id="PF00395">
    <property type="entry name" value="SLH"/>
    <property type="match status" value="3"/>
</dbReference>
<feature type="compositionally biased region" description="Polar residues" evidence="2">
    <location>
        <begin position="2178"/>
        <end position="2189"/>
    </location>
</feature>
<dbReference type="InterPro" id="IPR050991">
    <property type="entry name" value="ECM_Regulatory_Proteins"/>
</dbReference>
<reference evidence="6" key="1">
    <citation type="submission" date="2022-08" db="EMBL/GenBank/DDBJ databases">
        <title>The genomic sequence of strain Paenibacillus sp. SCIV0701.</title>
        <authorList>
            <person name="Zhao H."/>
        </authorList>
    </citation>
    <scope>NUCLEOTIDE SEQUENCE</scope>
    <source>
        <strain evidence="6">SCIV0701</strain>
    </source>
</reference>
<dbReference type="CDD" id="cd00063">
    <property type="entry name" value="FN3"/>
    <property type="match status" value="3"/>
</dbReference>
<dbReference type="Pfam" id="PF13620">
    <property type="entry name" value="CarboxypepD_reg"/>
    <property type="match status" value="1"/>
</dbReference>
<dbReference type="Pfam" id="PF00041">
    <property type="entry name" value="fn3"/>
    <property type="match status" value="2"/>
</dbReference>
<evidence type="ECO:0000313" key="7">
    <source>
        <dbReference type="Proteomes" id="UP001141950"/>
    </source>
</evidence>
<evidence type="ECO:0000259" key="5">
    <source>
        <dbReference type="PROSITE" id="PS51272"/>
    </source>
</evidence>
<feature type="domain" description="Fibronectin type-III" evidence="4">
    <location>
        <begin position="2247"/>
        <end position="2338"/>
    </location>
</feature>
<feature type="chain" id="PRO_5040957625" evidence="3">
    <location>
        <begin position="38"/>
        <end position="2798"/>
    </location>
</feature>
<gene>
    <name evidence="6" type="ORF">NQZ67_18890</name>
</gene>
<dbReference type="GO" id="GO:0030246">
    <property type="term" value="F:carbohydrate binding"/>
    <property type="evidence" value="ECO:0007669"/>
    <property type="project" value="InterPro"/>
</dbReference>
<dbReference type="SMART" id="SM00060">
    <property type="entry name" value="FN3"/>
    <property type="match status" value="3"/>
</dbReference>
<dbReference type="Proteomes" id="UP001141950">
    <property type="component" value="Unassembled WGS sequence"/>
</dbReference>
<dbReference type="Gene3D" id="2.60.40.10">
    <property type="entry name" value="Immunoglobulins"/>
    <property type="match status" value="3"/>
</dbReference>
<keyword evidence="7" id="KW-1185">Reference proteome</keyword>
<evidence type="ECO:0000256" key="1">
    <source>
        <dbReference type="ARBA" id="ARBA00022737"/>
    </source>
</evidence>
<protein>
    <submittedName>
        <fullName evidence="6">S-layer homology domain-containing protein</fullName>
    </submittedName>
</protein>
<feature type="compositionally biased region" description="Low complexity" evidence="2">
    <location>
        <begin position="2437"/>
        <end position="2448"/>
    </location>
</feature>
<dbReference type="InterPro" id="IPR003961">
    <property type="entry name" value="FN3_dom"/>
</dbReference>
<organism evidence="6 7">
    <name type="scientific">Paenibacillus soyae</name>
    <dbReference type="NCBI Taxonomy" id="2969249"/>
    <lineage>
        <taxon>Bacteria</taxon>
        <taxon>Bacillati</taxon>
        <taxon>Bacillota</taxon>
        <taxon>Bacilli</taxon>
        <taxon>Bacillales</taxon>
        <taxon>Paenibacillaceae</taxon>
        <taxon>Paenibacillus</taxon>
    </lineage>
</organism>
<feature type="domain" description="SLH" evidence="5">
    <location>
        <begin position="2595"/>
        <end position="2658"/>
    </location>
</feature>
<dbReference type="InterPro" id="IPR001119">
    <property type="entry name" value="SLH_dom"/>
</dbReference>
<dbReference type="RefSeq" id="WP_257448960.1">
    <property type="nucleotide sequence ID" value="NZ_JANIPJ010000014.1"/>
</dbReference>
<evidence type="ECO:0000256" key="3">
    <source>
        <dbReference type="SAM" id="SignalP"/>
    </source>
</evidence>
<feature type="signal peptide" evidence="3">
    <location>
        <begin position="1"/>
        <end position="37"/>
    </location>
</feature>
<comment type="caution">
    <text evidence="6">The sequence shown here is derived from an EMBL/GenBank/DDBJ whole genome shotgun (WGS) entry which is preliminary data.</text>
</comment>
<dbReference type="PANTHER" id="PTHR46708:SF2">
    <property type="entry name" value="FIBRONECTIN TYPE-III DOMAIN-CONTAINING PROTEIN"/>
    <property type="match status" value="1"/>
</dbReference>
<feature type="region of interest" description="Disordered" evidence="2">
    <location>
        <begin position="2168"/>
        <end position="2190"/>
    </location>
</feature>
<dbReference type="SUPFAM" id="SSF49265">
    <property type="entry name" value="Fibronectin type III"/>
    <property type="match status" value="2"/>
</dbReference>
<dbReference type="Gene3D" id="2.60.40.1120">
    <property type="entry name" value="Carboxypeptidase-like, regulatory domain"/>
    <property type="match status" value="1"/>
</dbReference>
<feature type="domain" description="SLH" evidence="5">
    <location>
        <begin position="2667"/>
        <end position="2729"/>
    </location>
</feature>
<dbReference type="PROSITE" id="PS50853">
    <property type="entry name" value="FN3"/>
    <property type="match status" value="3"/>
</dbReference>
<name>A0A9X2S9Y1_9BACL</name>
<feature type="region of interest" description="Disordered" evidence="2">
    <location>
        <begin position="2437"/>
        <end position="2469"/>
    </location>
</feature>
<dbReference type="PROSITE" id="PS51272">
    <property type="entry name" value="SLH"/>
    <property type="match status" value="3"/>
</dbReference>